<reference evidence="1" key="1">
    <citation type="submission" date="2020-03" db="EMBL/GenBank/DDBJ databases">
        <title>A mixture of massive structural variations and highly conserved coding sequences in Ustilaginoidea virens genome.</title>
        <authorList>
            <person name="Zhang K."/>
            <person name="Zhao Z."/>
            <person name="Zhang Z."/>
            <person name="Li Y."/>
            <person name="Hsiang T."/>
            <person name="Sun W."/>
        </authorList>
    </citation>
    <scope>NUCLEOTIDE SEQUENCE</scope>
    <source>
        <strain evidence="1">UV-8b</strain>
    </source>
</reference>
<dbReference type="EMBL" id="CP072756">
    <property type="protein sequence ID" value="QUC20660.1"/>
    <property type="molecule type" value="Genomic_DNA"/>
</dbReference>
<proteinExistence type="predicted"/>
<dbReference type="GeneID" id="66065679"/>
<dbReference type="KEGG" id="uvi:66065679"/>
<dbReference type="Proteomes" id="UP000027002">
    <property type="component" value="Chromosome 4"/>
</dbReference>
<gene>
    <name evidence="1" type="ORF">UV8b_04901</name>
</gene>
<accession>A0A8E5HS61</accession>
<keyword evidence="2" id="KW-1185">Reference proteome</keyword>
<evidence type="ECO:0000313" key="1">
    <source>
        <dbReference type="EMBL" id="QUC20660.1"/>
    </source>
</evidence>
<dbReference type="AlphaFoldDB" id="A0A8E5HS61"/>
<evidence type="ECO:0000313" key="2">
    <source>
        <dbReference type="Proteomes" id="UP000027002"/>
    </source>
</evidence>
<dbReference type="RefSeq" id="XP_042998333.1">
    <property type="nucleotide sequence ID" value="XM_043142399.1"/>
</dbReference>
<organism evidence="1 2">
    <name type="scientific">Ustilaginoidea virens</name>
    <name type="common">Rice false smut fungus</name>
    <name type="synonym">Villosiclava virens</name>
    <dbReference type="NCBI Taxonomy" id="1159556"/>
    <lineage>
        <taxon>Eukaryota</taxon>
        <taxon>Fungi</taxon>
        <taxon>Dikarya</taxon>
        <taxon>Ascomycota</taxon>
        <taxon>Pezizomycotina</taxon>
        <taxon>Sordariomycetes</taxon>
        <taxon>Hypocreomycetidae</taxon>
        <taxon>Hypocreales</taxon>
        <taxon>Clavicipitaceae</taxon>
        <taxon>Ustilaginoidea</taxon>
    </lineage>
</organism>
<name>A0A8E5HS61_USTVR</name>
<sequence length="100" mass="10707">MTTINSHFRNSGSSPMDVDVIIMGAMDRAVTSLFSLPLETGEMRGTRAHVGKAPVYACEGEANRGFTAEVDDGFDTCLSSPQLPISPVTDAHALGPLRRR</sequence>
<protein>
    <submittedName>
        <fullName evidence="1">Uncharacterized protein</fullName>
    </submittedName>
</protein>